<dbReference type="EMBL" id="JACJIQ010000010">
    <property type="protein sequence ID" value="MBA9077938.1"/>
    <property type="molecule type" value="Genomic_DNA"/>
</dbReference>
<dbReference type="AlphaFoldDB" id="A0A839GU61"/>
<reference evidence="1 2" key="1">
    <citation type="submission" date="2020-08" db="EMBL/GenBank/DDBJ databases">
        <title>Genomic Encyclopedia of Type Strains, Phase IV (KMG-IV): sequencing the most valuable type-strain genomes for metagenomic binning, comparative biology and taxonomic classification.</title>
        <authorList>
            <person name="Goeker M."/>
        </authorList>
    </citation>
    <scope>NUCLEOTIDE SEQUENCE [LARGE SCALE GENOMIC DNA]</scope>
    <source>
        <strain evidence="1 2">DSM 29854</strain>
    </source>
</reference>
<protein>
    <submittedName>
        <fullName evidence="1">Uncharacterized protein</fullName>
    </submittedName>
</protein>
<dbReference type="Proteomes" id="UP000563094">
    <property type="component" value="Unassembled WGS sequence"/>
</dbReference>
<sequence length="182" mass="20860">MVKPYRLKKYWCSSSAAYHTPAGPEKNSWLCGGDYWCVMRPYERYILPLNSVLPIPVPIQDEHKTTRSRGIGQTLSLAPPWLKKEVPLWRKRAGTPPVSQKNTAKGLAEFKILFYLFLTKLLLNSLKLCNERVLPGLSVSELFFAKQTKTGFCFLRSCFFCERPSILKRLVLRPAPLSPKNK</sequence>
<proteinExistence type="predicted"/>
<accession>A0A839GU61</accession>
<evidence type="ECO:0000313" key="1">
    <source>
        <dbReference type="EMBL" id="MBA9077938.1"/>
    </source>
</evidence>
<name>A0A839GU61_9BACT</name>
<keyword evidence="2" id="KW-1185">Reference proteome</keyword>
<comment type="caution">
    <text evidence="1">The sequence shown here is derived from an EMBL/GenBank/DDBJ whole genome shotgun (WGS) entry which is preliminary data.</text>
</comment>
<gene>
    <name evidence="1" type="ORF">FHS90_002661</name>
</gene>
<organism evidence="1 2">
    <name type="scientific">Rufibacter quisquiliarum</name>
    <dbReference type="NCBI Taxonomy" id="1549639"/>
    <lineage>
        <taxon>Bacteria</taxon>
        <taxon>Pseudomonadati</taxon>
        <taxon>Bacteroidota</taxon>
        <taxon>Cytophagia</taxon>
        <taxon>Cytophagales</taxon>
        <taxon>Hymenobacteraceae</taxon>
        <taxon>Rufibacter</taxon>
    </lineage>
</organism>
<evidence type="ECO:0000313" key="2">
    <source>
        <dbReference type="Proteomes" id="UP000563094"/>
    </source>
</evidence>
<dbReference type="RefSeq" id="WP_182513316.1">
    <property type="nucleotide sequence ID" value="NZ_JACJIQ010000010.1"/>
</dbReference>